<evidence type="ECO:0000256" key="1">
    <source>
        <dbReference type="SAM" id="MobiDB-lite"/>
    </source>
</evidence>
<feature type="compositionally biased region" description="Basic residues" evidence="1">
    <location>
        <begin position="34"/>
        <end position="43"/>
    </location>
</feature>
<proteinExistence type="predicted"/>
<evidence type="ECO:0000313" key="3">
    <source>
        <dbReference type="Proteomes" id="UP000008022"/>
    </source>
</evidence>
<accession>A0A0E0MUS3</accession>
<dbReference type="Gramene" id="ORUFI01G12630.1">
    <property type="protein sequence ID" value="ORUFI01G12630.1"/>
    <property type="gene ID" value="ORUFI01G12630"/>
</dbReference>
<dbReference type="EnsemblPlants" id="ORUFI01G12630.1">
    <property type="protein sequence ID" value="ORUFI01G12630.1"/>
    <property type="gene ID" value="ORUFI01G12630"/>
</dbReference>
<organism evidence="2 3">
    <name type="scientific">Oryza rufipogon</name>
    <name type="common">Brownbeard rice</name>
    <name type="synonym">Asian wild rice</name>
    <dbReference type="NCBI Taxonomy" id="4529"/>
    <lineage>
        <taxon>Eukaryota</taxon>
        <taxon>Viridiplantae</taxon>
        <taxon>Streptophyta</taxon>
        <taxon>Embryophyta</taxon>
        <taxon>Tracheophyta</taxon>
        <taxon>Spermatophyta</taxon>
        <taxon>Magnoliopsida</taxon>
        <taxon>Liliopsida</taxon>
        <taxon>Poales</taxon>
        <taxon>Poaceae</taxon>
        <taxon>BOP clade</taxon>
        <taxon>Oryzoideae</taxon>
        <taxon>Oryzeae</taxon>
        <taxon>Oryzinae</taxon>
        <taxon>Oryza</taxon>
    </lineage>
</organism>
<name>A0A0E0MUS3_ORYRU</name>
<reference evidence="2" key="2">
    <citation type="submission" date="2015-06" db="UniProtKB">
        <authorList>
            <consortium name="EnsemblPlants"/>
        </authorList>
    </citation>
    <scope>IDENTIFICATION</scope>
</reference>
<dbReference type="Proteomes" id="UP000008022">
    <property type="component" value="Unassembled WGS sequence"/>
</dbReference>
<reference evidence="3" key="1">
    <citation type="submission" date="2013-06" db="EMBL/GenBank/DDBJ databases">
        <authorList>
            <person name="Zhao Q."/>
        </authorList>
    </citation>
    <scope>NUCLEOTIDE SEQUENCE</scope>
    <source>
        <strain evidence="3">cv. W1943</strain>
    </source>
</reference>
<keyword evidence="3" id="KW-1185">Reference proteome</keyword>
<dbReference type="HOGENOM" id="CLU_2610131_0_0_1"/>
<evidence type="ECO:0000313" key="2">
    <source>
        <dbReference type="EnsemblPlants" id="ORUFI01G12630.1"/>
    </source>
</evidence>
<dbReference type="AlphaFoldDB" id="A0A0E0MUS3"/>
<feature type="compositionally biased region" description="Basic and acidic residues" evidence="1">
    <location>
        <begin position="52"/>
        <end position="62"/>
    </location>
</feature>
<protein>
    <submittedName>
        <fullName evidence="2">Uncharacterized protein</fullName>
    </submittedName>
</protein>
<sequence>MATATYADSELVVTVPKGAAPDDDGDGDGAARSRGWRLRRARPARSSSAAVLRREHLLPLRPEHRHRHHPPLPAATTRD</sequence>
<feature type="region of interest" description="Disordered" evidence="1">
    <location>
        <begin position="1"/>
        <end position="79"/>
    </location>
</feature>